<dbReference type="CDD" id="cd00060">
    <property type="entry name" value="FHA"/>
    <property type="match status" value="1"/>
</dbReference>
<keyword evidence="2" id="KW-1133">Transmembrane helix</keyword>
<proteinExistence type="predicted"/>
<dbReference type="InterPro" id="IPR008984">
    <property type="entry name" value="SMAD_FHA_dom_sf"/>
</dbReference>
<dbReference type="EMBL" id="SOCA01000002">
    <property type="protein sequence ID" value="TDU72871.1"/>
    <property type="molecule type" value="Genomic_DNA"/>
</dbReference>
<dbReference type="PROSITE" id="PS50006">
    <property type="entry name" value="FHA_DOMAIN"/>
    <property type="match status" value="1"/>
</dbReference>
<organism evidence="4 5">
    <name type="scientific">Prosthecobacter fusiformis</name>
    <dbReference type="NCBI Taxonomy" id="48464"/>
    <lineage>
        <taxon>Bacteria</taxon>
        <taxon>Pseudomonadati</taxon>
        <taxon>Verrucomicrobiota</taxon>
        <taxon>Verrucomicrobiia</taxon>
        <taxon>Verrucomicrobiales</taxon>
        <taxon>Verrucomicrobiaceae</taxon>
        <taxon>Prosthecobacter</taxon>
    </lineage>
</organism>
<keyword evidence="5" id="KW-1185">Reference proteome</keyword>
<gene>
    <name evidence="4" type="ORF">EI77_01337</name>
</gene>
<dbReference type="RefSeq" id="WP_133793986.1">
    <property type="nucleotide sequence ID" value="NZ_SOCA01000002.1"/>
</dbReference>
<dbReference type="OrthoDB" id="200290at2"/>
<dbReference type="Pfam" id="PF00498">
    <property type="entry name" value="FHA"/>
    <property type="match status" value="1"/>
</dbReference>
<dbReference type="Proteomes" id="UP000295662">
    <property type="component" value="Unassembled WGS sequence"/>
</dbReference>
<protein>
    <submittedName>
        <fullName evidence="4">FHA domain-containing protein</fullName>
    </submittedName>
</protein>
<dbReference type="AlphaFoldDB" id="A0A4R7S3H4"/>
<dbReference type="Gene3D" id="2.60.200.20">
    <property type="match status" value="1"/>
</dbReference>
<name>A0A4R7S3H4_9BACT</name>
<evidence type="ECO:0000313" key="5">
    <source>
        <dbReference type="Proteomes" id="UP000295662"/>
    </source>
</evidence>
<feature type="transmembrane region" description="Helical" evidence="2">
    <location>
        <begin position="138"/>
        <end position="157"/>
    </location>
</feature>
<evidence type="ECO:0000313" key="4">
    <source>
        <dbReference type="EMBL" id="TDU72871.1"/>
    </source>
</evidence>
<dbReference type="SUPFAM" id="SSF49879">
    <property type="entry name" value="SMAD/FHA domain"/>
    <property type="match status" value="1"/>
</dbReference>
<evidence type="ECO:0000256" key="1">
    <source>
        <dbReference type="SAM" id="MobiDB-lite"/>
    </source>
</evidence>
<reference evidence="4 5" key="1">
    <citation type="submission" date="2019-03" db="EMBL/GenBank/DDBJ databases">
        <title>Genomic Encyclopedia of Archaeal and Bacterial Type Strains, Phase II (KMG-II): from individual species to whole genera.</title>
        <authorList>
            <person name="Goeker M."/>
        </authorList>
    </citation>
    <scope>NUCLEOTIDE SEQUENCE [LARGE SCALE GENOMIC DNA]</scope>
    <source>
        <strain evidence="4 5">ATCC 25309</strain>
    </source>
</reference>
<keyword evidence="2" id="KW-0812">Transmembrane</keyword>
<dbReference type="PANTHER" id="PTHR23308">
    <property type="entry name" value="NUCLEAR INHIBITOR OF PROTEIN PHOSPHATASE-1"/>
    <property type="match status" value="1"/>
</dbReference>
<comment type="caution">
    <text evidence="4">The sequence shown here is derived from an EMBL/GenBank/DDBJ whole genome shotgun (WGS) entry which is preliminary data.</text>
</comment>
<dbReference type="InterPro" id="IPR000253">
    <property type="entry name" value="FHA_dom"/>
</dbReference>
<dbReference type="InterPro" id="IPR050923">
    <property type="entry name" value="Cell_Proc_Reg/RNA_Proc"/>
</dbReference>
<feature type="region of interest" description="Disordered" evidence="1">
    <location>
        <begin position="106"/>
        <end position="130"/>
    </location>
</feature>
<feature type="domain" description="FHA" evidence="3">
    <location>
        <begin position="23"/>
        <end position="72"/>
    </location>
</feature>
<evidence type="ECO:0000256" key="2">
    <source>
        <dbReference type="SAM" id="Phobius"/>
    </source>
</evidence>
<sequence>MAKIQYTTPEGTTGEVELTAERMSLGRADDNMIVIAHDSVSSHHGEVAIEGDSWVLTDLGSTNGTKIGGERIERVELGHGGTFTLGHVDCVFIGDFEEAPAYSAPTRTVSSSGYGATPLDRSHRSGFGTKAKPKSNGYAPLIGLGVLALLVCAYAVFSFSQMTA</sequence>
<dbReference type="SMART" id="SM00240">
    <property type="entry name" value="FHA"/>
    <property type="match status" value="1"/>
</dbReference>
<keyword evidence="2" id="KW-0472">Membrane</keyword>
<accession>A0A4R7S3H4</accession>
<evidence type="ECO:0000259" key="3">
    <source>
        <dbReference type="PROSITE" id="PS50006"/>
    </source>
</evidence>